<feature type="transmembrane region" description="Helical" evidence="1">
    <location>
        <begin position="159"/>
        <end position="180"/>
    </location>
</feature>
<accession>A0ABT1G8U2</accession>
<evidence type="ECO:0000313" key="3">
    <source>
        <dbReference type="Proteomes" id="UP001523550"/>
    </source>
</evidence>
<feature type="transmembrane region" description="Helical" evidence="1">
    <location>
        <begin position="134"/>
        <end position="153"/>
    </location>
</feature>
<organism evidence="2 3">
    <name type="scientific">Natronospira proteinivora</name>
    <dbReference type="NCBI Taxonomy" id="1807133"/>
    <lineage>
        <taxon>Bacteria</taxon>
        <taxon>Pseudomonadati</taxon>
        <taxon>Pseudomonadota</taxon>
        <taxon>Gammaproteobacteria</taxon>
        <taxon>Natronospirales</taxon>
        <taxon>Natronospiraceae</taxon>
        <taxon>Natronospira</taxon>
    </lineage>
</organism>
<feature type="transmembrane region" description="Helical" evidence="1">
    <location>
        <begin position="81"/>
        <end position="104"/>
    </location>
</feature>
<keyword evidence="1" id="KW-0472">Membrane</keyword>
<reference evidence="2 3" key="1">
    <citation type="submission" date="2022-03" db="EMBL/GenBank/DDBJ databases">
        <title>Genomic Encyclopedia of Type Strains, Phase III (KMG-III): the genomes of soil and plant-associated and newly described type strains.</title>
        <authorList>
            <person name="Whitman W."/>
        </authorList>
    </citation>
    <scope>NUCLEOTIDE SEQUENCE [LARGE SCALE GENOMIC DNA]</scope>
    <source>
        <strain evidence="2 3">BSker1</strain>
    </source>
</reference>
<gene>
    <name evidence="2" type="ORF">J2T60_001727</name>
</gene>
<feature type="transmembrane region" description="Helical" evidence="1">
    <location>
        <begin position="32"/>
        <end position="50"/>
    </location>
</feature>
<proteinExistence type="predicted"/>
<keyword evidence="3" id="KW-1185">Reference proteome</keyword>
<sequence>MKNPLPAITGIGLAVYPLAVIAGIRFWEVGTLWMVLLGLMTLRLLSARWFHRQTLILQGSLVVILGILLALPLWLELDFMLGIRFYPVLANLAVFSLFFSSLFSERPLVERIARLREGKLPPEAIPYTRQVTRVWSLFLFANSLVALATALWAPDWLWGLYNGLISYLLVATLFAIEYGIRQHQRRRWSAP</sequence>
<evidence type="ECO:0000313" key="2">
    <source>
        <dbReference type="EMBL" id="MCP1727727.1"/>
    </source>
</evidence>
<evidence type="ECO:0000256" key="1">
    <source>
        <dbReference type="SAM" id="Phobius"/>
    </source>
</evidence>
<dbReference type="EMBL" id="JALJYF010000002">
    <property type="protein sequence ID" value="MCP1727727.1"/>
    <property type="molecule type" value="Genomic_DNA"/>
</dbReference>
<keyword evidence="1" id="KW-0812">Transmembrane</keyword>
<feature type="transmembrane region" description="Helical" evidence="1">
    <location>
        <begin position="7"/>
        <end position="26"/>
    </location>
</feature>
<dbReference type="Proteomes" id="UP001523550">
    <property type="component" value="Unassembled WGS sequence"/>
</dbReference>
<protein>
    <submittedName>
        <fullName evidence="2">Membrane protein</fullName>
    </submittedName>
</protein>
<feature type="transmembrane region" description="Helical" evidence="1">
    <location>
        <begin position="55"/>
        <end position="75"/>
    </location>
</feature>
<dbReference type="RefSeq" id="WP_253448409.1">
    <property type="nucleotide sequence ID" value="NZ_JALJYF010000002.1"/>
</dbReference>
<name>A0ABT1G8U2_9GAMM</name>
<comment type="caution">
    <text evidence="2">The sequence shown here is derived from an EMBL/GenBank/DDBJ whole genome shotgun (WGS) entry which is preliminary data.</text>
</comment>
<keyword evidence="1" id="KW-1133">Transmembrane helix</keyword>